<feature type="domain" description="MRH" evidence="10">
    <location>
        <begin position="615"/>
        <end position="754"/>
    </location>
</feature>
<feature type="domain" description="MRH" evidence="10">
    <location>
        <begin position="1504"/>
        <end position="1641"/>
    </location>
</feature>
<dbReference type="GO" id="GO:0005537">
    <property type="term" value="F:D-mannose binding"/>
    <property type="evidence" value="ECO:0007669"/>
    <property type="project" value="InterPro"/>
</dbReference>
<keyword evidence="11" id="KW-1185">Reference proteome</keyword>
<dbReference type="GO" id="GO:0038023">
    <property type="term" value="F:signaling receptor activity"/>
    <property type="evidence" value="ECO:0007669"/>
    <property type="project" value="InterPro"/>
</dbReference>
<evidence type="ECO:0000256" key="5">
    <source>
        <dbReference type="ARBA" id="ARBA00022989"/>
    </source>
</evidence>
<protein>
    <submittedName>
        <fullName evidence="12">Cation-independent mannose-6-phosphate receptor isoform X2</fullName>
    </submittedName>
</protein>
<keyword evidence="3 8" id="KW-0812">Transmembrane</keyword>
<name>A0A6P7SR69_9MOLL</name>
<feature type="domain" description="MRH" evidence="10">
    <location>
        <begin position="1643"/>
        <end position="1788"/>
    </location>
</feature>
<dbReference type="SMART" id="SM01404">
    <property type="entry name" value="CIMR"/>
    <property type="match status" value="15"/>
</dbReference>
<dbReference type="InterPro" id="IPR000479">
    <property type="entry name" value="CIMR_rpt"/>
</dbReference>
<evidence type="ECO:0000256" key="1">
    <source>
        <dbReference type="ARBA" id="ARBA00004308"/>
    </source>
</evidence>
<evidence type="ECO:0000256" key="4">
    <source>
        <dbReference type="ARBA" id="ARBA00022729"/>
    </source>
</evidence>
<evidence type="ECO:0000313" key="11">
    <source>
        <dbReference type="Proteomes" id="UP000515154"/>
    </source>
</evidence>
<dbReference type="GO" id="GO:0005770">
    <property type="term" value="C:late endosome"/>
    <property type="evidence" value="ECO:0007669"/>
    <property type="project" value="TreeGrafter"/>
</dbReference>
<keyword evidence="2" id="KW-0813">Transport</keyword>
<sequence length="2340" mass="260985">MAWTRFWLSLIAAVFIHGVYVLCVDGKDCKIGDYDFSPLDLSYPWMSVSPSNDTYWISICSAVNHDKCPTGSSICREKSGSFISVGNYTSSPPSHENKDKEIVVSFTGGVCPSNSSASLRTDILFKCGKTLGSPNFLSQDNSCTEVFEWESLVACKKRTETVKEVPCYVYVKGKKRDLTPLVKLKGAYKLVSESDGSPDFVVNICRAITKDPADPSLSNCPEGSASCGKILENLVGLGQPTTALRAIDERTLQLVYKSETSASSCTGTPQTVITFICPTNGQEGNSPIVSQSDCLFKVDWITQYACEESEISVKNSLQLIREKDDIDFDLTPLSKKNYIVDATEKDGTKYKISLAIGHTIGCFGSVEDDRYHPSVCQRKPDNDEFARVLGSNQHSVLRYNDRHLTLTYKEGQKCSSNLKRKTIIEFHCNKSAVNSKPVYRFEEYCSYYFDWYTPYACIDHPLQEKCNTVNNGKLFDLSSLRYTSDNNWVALNGHEYNDDAEILLNVCHDIMPSGRAVKCPTDSAICLKKFDGTTKSLGRYQHEPVYNDVTKTLQLNYTDGDKCSSGKIFSVITFFCSPGMSDNAPVVVTKSSDDCAYYLEWHTAAACVVTKKKGANCQLENKIAGISFNLTPLRKLNGFYKLHMDKYTYFINVCDNVKTGTCKLNTPAGVCQTEDETKVSKNAGHANSILTYEDGILKLIYENGDKYNSDPPVARRSVITFVCNTKASLGRPEFIKESNSTYWFLWYTKFACVTHPVECTFTDEQTHEQYDLSSLTKMPDNWVITQIHTHPVQKYYINVCRSLNHVPVETGCDVLSAVCSTKVEDGKEVIANENLGEVVKGLQKKGDNIVLEYTNGKACMDTDHKLTNYSTTIHFHCTKKISEHGPSLLNINSGCHYVFLWNTPAACIQTSTESNKEKCSVKDTNSGYIYNLQPLTRDGSYSIVSQSRKFYLNICGPVNLPGCTMPDNSKAAVCEQVSGTVTGLAAVNTELELTDRHLQLVYAGKHLSDGSLFKVTINFVCAKETDLGIVSLVRTTESSYIFQFDTPLACPPQTVDCVVQDRLGNQYDLSRLTKQNGNWELPVGSMKYIINICSPINDYTGNTSCAGNVGGCQIAPGRGDYNMGYVQGKPIALSDGTLSLRYRNGDLCHKGTDKESHRSTRINFFCSPVEHYISFESETKFCEYIFTWRTPAACPIKRITGKSCKVVDPLYKNEFDLNLLRKSTGNYHVIGGGYDFLLNVCGTLNTEKTECNKDTGSAACQTRSSDPSFAINIGKTSDELVYEDGIIFLTYKDGKSNCHKKFNRKTIIIFTCDPNVEGTTGPHFIEEKDDCSYLFEWPTRHVCPKITTSNCKIQDSKGNEYDFSGLRLSSNNYIYLSPGQDKQKFILNVCQTLVHRKGETCPSSSAACRIYLNETDSTKKYHNIGELGSNPLEFFGNFPRLVYKNGEPCGEGKTSSTYITFQCDLSAVDSSPKEYYYIESKCEHHFLWVAREACPLNQIPSHNDTCSVTDESTGVSFDLSQLKKSKGYTISDQKEHSFQLNICGAVANSQCSKESSSCQTNTNTNKSFNCGKANSNLQFKEGVIFLNYSGGDKCHGGKFERNTIINFVCNPSKGIGAPVYLAESKNCTYYFSWHTDLVCEKQFRCTVIKGGQMFDLSPLVQMSGHHVAEGMAPSEDPGASYYINICRPLNPIYGSICPPLASVCETHVDENGVSLGSVSDVPYIDPNDQAVTIHYKNGAPCPNSKQNRSTIIKFRCKVGPSLGHPVLMDAIDSCTYIFNWETNLVCNKSAPDAPKHCVYKDTRTLIEYDFSSLHNSDVNKIPADPSGNFLLRVCGPVSGLSNNCKKSGACYVDTNNHEVNYGNASDAVFSIDRNLISLTYQNGDPCSSEPGTRASTKILFLCNNTAGLGKPVLFEKTSCQLVFIWKTKFACPPAVKDCFLSYLNSSYDLSSLANTQSWKAMTVTGETYWINVCQSLYTRPKSQNCSGSGAAVCVESKNEVMTIGSASRVVLYVDRNSPVNNPVIILQYSSDTPVCSNKRATTIIRFSCSRTMGRPVFSKKNLETCTYEFNWATYLACKEDREAMKEVNGVLIDYKSSRKIYFGNQTQGRTFRVEETRGTEKFYYDISFDGKLYPDDENEGSDTCKNAAVCQRKKGDSSYYKNLGSATKKRFYMDADYMDLEITSPEKCHSNPSKNIVSVFEFFCTRLASQENPTFVYESNECVFLFYWHSKLACPHYNNSDQSPKKQVSVASSNYHILIIVTSVTFSIIIIAVLLKILMKPEQKQIMKENIKNIFTRNRTVKARYINVPQIDDGDDEGLLVMEDEHNITYHDDSDEDMIL</sequence>
<dbReference type="PANTHER" id="PTHR15071:SF17">
    <property type="entry name" value="CATION-INDEPENDENT MANNOSE-6-PHOSPHATE RECEPTOR"/>
    <property type="match status" value="1"/>
</dbReference>
<reference evidence="12" key="1">
    <citation type="submission" date="2025-08" db="UniProtKB">
        <authorList>
            <consortium name="RefSeq"/>
        </authorList>
    </citation>
    <scope>IDENTIFICATION</scope>
</reference>
<dbReference type="SUPFAM" id="SSF50911">
    <property type="entry name" value="Mannose 6-phosphate receptor domain"/>
    <property type="match status" value="15"/>
</dbReference>
<dbReference type="PROSITE" id="PS51914">
    <property type="entry name" value="MRH"/>
    <property type="match status" value="14"/>
</dbReference>
<dbReference type="InterPro" id="IPR044865">
    <property type="entry name" value="MRH_dom"/>
</dbReference>
<feature type="signal peptide" evidence="9">
    <location>
        <begin position="1"/>
        <end position="26"/>
    </location>
</feature>
<comment type="subcellular location">
    <subcellularLocation>
        <location evidence="1">Endomembrane system</location>
    </subcellularLocation>
</comment>
<evidence type="ECO:0000256" key="8">
    <source>
        <dbReference type="SAM" id="Phobius"/>
    </source>
</evidence>
<feature type="transmembrane region" description="Helical" evidence="8">
    <location>
        <begin position="2255"/>
        <end position="2278"/>
    </location>
</feature>
<dbReference type="InterPro" id="IPR009011">
    <property type="entry name" value="Man6P_isomerase_rcpt-bd_dom_sf"/>
</dbReference>
<dbReference type="KEGG" id="osn:115215633"/>
<feature type="domain" description="MRH" evidence="10">
    <location>
        <begin position="757"/>
        <end position="909"/>
    </location>
</feature>
<evidence type="ECO:0000256" key="2">
    <source>
        <dbReference type="ARBA" id="ARBA00022448"/>
    </source>
</evidence>
<feature type="domain" description="MRH" evidence="10">
    <location>
        <begin position="292"/>
        <end position="459"/>
    </location>
</feature>
<feature type="chain" id="PRO_5027610331" evidence="9">
    <location>
        <begin position="27"/>
        <end position="2340"/>
    </location>
</feature>
<feature type="domain" description="MRH" evidence="10">
    <location>
        <begin position="2096"/>
        <end position="2236"/>
    </location>
</feature>
<feature type="domain" description="MRH" evidence="10">
    <location>
        <begin position="27"/>
        <end position="157"/>
    </location>
</feature>
<gene>
    <name evidence="12" type="primary">LOC115215633</name>
</gene>
<dbReference type="Pfam" id="PF00878">
    <property type="entry name" value="CIMR"/>
    <property type="match status" value="14"/>
</dbReference>
<dbReference type="GO" id="GO:0005886">
    <property type="term" value="C:plasma membrane"/>
    <property type="evidence" value="ECO:0007669"/>
    <property type="project" value="TreeGrafter"/>
</dbReference>
<accession>A0A6P7SR69</accession>
<organism evidence="11 12">
    <name type="scientific">Octopus sinensis</name>
    <name type="common">East Asian common octopus</name>
    <dbReference type="NCBI Taxonomy" id="2607531"/>
    <lineage>
        <taxon>Eukaryota</taxon>
        <taxon>Metazoa</taxon>
        <taxon>Spiralia</taxon>
        <taxon>Lophotrochozoa</taxon>
        <taxon>Mollusca</taxon>
        <taxon>Cephalopoda</taxon>
        <taxon>Coleoidea</taxon>
        <taxon>Octopodiformes</taxon>
        <taxon>Octopoda</taxon>
        <taxon>Incirrata</taxon>
        <taxon>Octopodidae</taxon>
        <taxon>Octopus</taxon>
    </lineage>
</organism>
<feature type="domain" description="MRH" evidence="10">
    <location>
        <begin position="464"/>
        <end position="609"/>
    </location>
</feature>
<feature type="domain" description="MRH" evidence="10">
    <location>
        <begin position="1202"/>
        <end position="1345"/>
    </location>
</feature>
<evidence type="ECO:0000256" key="3">
    <source>
        <dbReference type="ARBA" id="ARBA00022692"/>
    </source>
</evidence>
<dbReference type="Gene3D" id="2.70.130.10">
    <property type="entry name" value="Mannose-6-phosphate receptor binding domain"/>
    <property type="match status" value="15"/>
</dbReference>
<evidence type="ECO:0000259" key="10">
    <source>
        <dbReference type="PROSITE" id="PS51914"/>
    </source>
</evidence>
<feature type="domain" description="MRH" evidence="10">
    <location>
        <begin position="1349"/>
        <end position="1496"/>
    </location>
</feature>
<dbReference type="PANTHER" id="PTHR15071">
    <property type="entry name" value="MANNOSE-6-PHOSPHATE RECEPTOR FAMILY MEMBER"/>
    <property type="match status" value="1"/>
</dbReference>
<evidence type="ECO:0000313" key="12">
    <source>
        <dbReference type="RefSeq" id="XP_029640744.1"/>
    </source>
</evidence>
<evidence type="ECO:0000256" key="6">
    <source>
        <dbReference type="ARBA" id="ARBA00023136"/>
    </source>
</evidence>
<keyword evidence="12" id="KW-0675">Receptor</keyword>
<dbReference type="FunFam" id="2.70.130.10:FF:000016">
    <property type="entry name" value="Insulin-like growth factor 2 receptor"/>
    <property type="match status" value="3"/>
</dbReference>
<keyword evidence="4 9" id="KW-0732">Signal</keyword>
<dbReference type="Proteomes" id="UP000515154">
    <property type="component" value="Linkage group LG9"/>
</dbReference>
<keyword evidence="5 8" id="KW-1133">Transmembrane helix</keyword>
<dbReference type="GO" id="GO:0007041">
    <property type="term" value="P:lysosomal transport"/>
    <property type="evidence" value="ECO:0007669"/>
    <property type="project" value="InterPro"/>
</dbReference>
<feature type="domain" description="MRH" evidence="10">
    <location>
        <begin position="1055"/>
        <end position="1196"/>
    </location>
</feature>
<dbReference type="GO" id="GO:0005802">
    <property type="term" value="C:trans-Golgi network"/>
    <property type="evidence" value="ECO:0007669"/>
    <property type="project" value="TreeGrafter"/>
</dbReference>
<feature type="domain" description="MRH" evidence="10">
    <location>
        <begin position="1936"/>
        <end position="2079"/>
    </location>
</feature>
<evidence type="ECO:0000256" key="7">
    <source>
        <dbReference type="ARBA" id="ARBA00023157"/>
    </source>
</evidence>
<keyword evidence="7" id="KW-1015">Disulfide bond</keyword>
<feature type="domain" description="MRH" evidence="10">
    <location>
        <begin position="917"/>
        <end position="1052"/>
    </location>
</feature>
<proteinExistence type="predicted"/>
<dbReference type="RefSeq" id="XP_029640744.1">
    <property type="nucleotide sequence ID" value="XM_029784884.2"/>
</dbReference>
<dbReference type="GO" id="GO:0005520">
    <property type="term" value="F:insulin-like growth factor binding"/>
    <property type="evidence" value="ECO:0007669"/>
    <property type="project" value="TreeGrafter"/>
</dbReference>
<evidence type="ECO:0000256" key="9">
    <source>
        <dbReference type="SAM" id="SignalP"/>
    </source>
</evidence>
<feature type="domain" description="MRH" evidence="10">
    <location>
        <begin position="1795"/>
        <end position="1933"/>
    </location>
</feature>
<keyword evidence="6 8" id="KW-0472">Membrane</keyword>